<dbReference type="RefSeq" id="WP_101219691.1">
    <property type="nucleotide sequence ID" value="NZ_JACYMZ010000022.1"/>
</dbReference>
<evidence type="ECO:0000313" key="4">
    <source>
        <dbReference type="Proteomes" id="UP000233564"/>
    </source>
</evidence>
<comment type="caution">
    <text evidence="3">The sequence shown here is derived from an EMBL/GenBank/DDBJ whole genome shotgun (WGS) entry which is preliminary data.</text>
</comment>
<dbReference type="EMBL" id="NVXX01000013">
    <property type="protein sequence ID" value="PKH21985.1"/>
    <property type="molecule type" value="Genomic_DNA"/>
</dbReference>
<proteinExistence type="predicted"/>
<dbReference type="Pfam" id="PF13271">
    <property type="entry name" value="DUF4062"/>
    <property type="match status" value="1"/>
</dbReference>
<feature type="domain" description="DUF4062" evidence="2">
    <location>
        <begin position="6"/>
        <end position="87"/>
    </location>
</feature>
<dbReference type="InterPro" id="IPR025139">
    <property type="entry name" value="DUF4062"/>
</dbReference>
<evidence type="ECO:0000256" key="1">
    <source>
        <dbReference type="SAM" id="Coils"/>
    </source>
</evidence>
<dbReference type="AlphaFoldDB" id="A0A2N1E8B6"/>
<evidence type="ECO:0000313" key="3">
    <source>
        <dbReference type="EMBL" id="PKH21985.1"/>
    </source>
</evidence>
<name>A0A2N1E8B6_PSEFL</name>
<protein>
    <recommendedName>
        <fullName evidence="2">DUF4062 domain-containing protein</fullName>
    </recommendedName>
</protein>
<sequence length="348" mass="39407">MSKKYQVFISSTFQDLRDHRDQAMKAVLDMGHIPMGMEMFSAADEEQWAIITRQIRDSDYYVLIVAHRYGSLDTQGISYTEKEYDYAISLGVPILAFIISDGALWPNDQQEPDSDSRKKLTDFKRKIKTKLIQFWQNKDELHGKISIALMKAITAYPRTGWIRADEVAGPEVTRELTRLSHENSELRTELENHKKTQVLQEDEVHASVRILSSNKMYIRIRKTSKWENGKIHETTLANIFQHIGPHLLGENSKLGIAQNIALGLSGTGYFKNYPVGSNIVAGILADLAALDLVEPSKKKHSLSDNAEYWSLTTLGKKVIKNIRRFQLEAGLPSIVEASETSDDTTEPV</sequence>
<feature type="coiled-coil region" evidence="1">
    <location>
        <begin position="176"/>
        <end position="203"/>
    </location>
</feature>
<organism evidence="3 4">
    <name type="scientific">Pseudomonas fluorescens</name>
    <dbReference type="NCBI Taxonomy" id="294"/>
    <lineage>
        <taxon>Bacteria</taxon>
        <taxon>Pseudomonadati</taxon>
        <taxon>Pseudomonadota</taxon>
        <taxon>Gammaproteobacteria</taxon>
        <taxon>Pseudomonadales</taxon>
        <taxon>Pseudomonadaceae</taxon>
        <taxon>Pseudomonas</taxon>
    </lineage>
</organism>
<gene>
    <name evidence="3" type="ORF">CIB54_09865</name>
</gene>
<keyword evidence="1" id="KW-0175">Coiled coil</keyword>
<evidence type="ECO:0000259" key="2">
    <source>
        <dbReference type="Pfam" id="PF13271"/>
    </source>
</evidence>
<accession>A0A2N1E8B6</accession>
<dbReference type="Proteomes" id="UP000233564">
    <property type="component" value="Unassembled WGS sequence"/>
</dbReference>
<reference evidence="3 4" key="1">
    <citation type="submission" date="2017-08" db="EMBL/GenBank/DDBJ databases">
        <authorList>
            <person name="de Groot N.N."/>
        </authorList>
    </citation>
    <scope>NUCLEOTIDE SEQUENCE [LARGE SCALE GENOMIC DNA]</scope>
    <source>
        <strain evidence="3 4">PfR 37</strain>
    </source>
</reference>